<organism evidence="1 2">
    <name type="scientific">Pleurodeles waltl</name>
    <name type="common">Iberian ribbed newt</name>
    <dbReference type="NCBI Taxonomy" id="8319"/>
    <lineage>
        <taxon>Eukaryota</taxon>
        <taxon>Metazoa</taxon>
        <taxon>Chordata</taxon>
        <taxon>Craniata</taxon>
        <taxon>Vertebrata</taxon>
        <taxon>Euteleostomi</taxon>
        <taxon>Amphibia</taxon>
        <taxon>Batrachia</taxon>
        <taxon>Caudata</taxon>
        <taxon>Salamandroidea</taxon>
        <taxon>Salamandridae</taxon>
        <taxon>Pleurodelinae</taxon>
        <taxon>Pleurodeles</taxon>
    </lineage>
</organism>
<evidence type="ECO:0000313" key="1">
    <source>
        <dbReference type="EMBL" id="KAJ1168751.1"/>
    </source>
</evidence>
<gene>
    <name evidence="1" type="ORF">NDU88_000665</name>
</gene>
<evidence type="ECO:0000313" key="2">
    <source>
        <dbReference type="Proteomes" id="UP001066276"/>
    </source>
</evidence>
<name>A0AAV7SXC4_PLEWA</name>
<dbReference type="AlphaFoldDB" id="A0AAV7SXC4"/>
<keyword evidence="2" id="KW-1185">Reference proteome</keyword>
<protein>
    <submittedName>
        <fullName evidence="1">Uncharacterized protein</fullName>
    </submittedName>
</protein>
<sequence length="78" mass="8103">MAVLPGHVTANAGEVVRVVMGEGGSYYVRCPGTGESSAPRPIIERRLSSVALIGCGVRECRCVDGTPPWPSCDWTAGG</sequence>
<accession>A0AAV7SXC4</accession>
<dbReference type="EMBL" id="JANPWB010000007">
    <property type="protein sequence ID" value="KAJ1168751.1"/>
    <property type="molecule type" value="Genomic_DNA"/>
</dbReference>
<dbReference type="Proteomes" id="UP001066276">
    <property type="component" value="Chromosome 4_1"/>
</dbReference>
<proteinExistence type="predicted"/>
<reference evidence="1" key="1">
    <citation type="journal article" date="2022" name="bioRxiv">
        <title>Sequencing and chromosome-scale assembly of the giantPleurodeles waltlgenome.</title>
        <authorList>
            <person name="Brown T."/>
            <person name="Elewa A."/>
            <person name="Iarovenko S."/>
            <person name="Subramanian E."/>
            <person name="Araus A.J."/>
            <person name="Petzold A."/>
            <person name="Susuki M."/>
            <person name="Suzuki K.-i.T."/>
            <person name="Hayashi T."/>
            <person name="Toyoda A."/>
            <person name="Oliveira C."/>
            <person name="Osipova E."/>
            <person name="Leigh N.D."/>
            <person name="Simon A."/>
            <person name="Yun M.H."/>
        </authorList>
    </citation>
    <scope>NUCLEOTIDE SEQUENCE</scope>
    <source>
        <strain evidence="1">20211129_DDA</strain>
        <tissue evidence="1">Liver</tissue>
    </source>
</reference>
<comment type="caution">
    <text evidence="1">The sequence shown here is derived from an EMBL/GenBank/DDBJ whole genome shotgun (WGS) entry which is preliminary data.</text>
</comment>